<comment type="similarity">
    <text evidence="1">Belongs to the membrane fusion protein (MFP) (TC 8.A.1) family.</text>
</comment>
<gene>
    <name evidence="8" type="ORF">ISO4_00738</name>
</gene>
<dbReference type="Proteomes" id="UP000644441">
    <property type="component" value="Unassembled WGS sequence"/>
</dbReference>
<dbReference type="PROSITE" id="PS51257">
    <property type="entry name" value="PROKAR_LIPOPROTEIN"/>
    <property type="match status" value="1"/>
</dbReference>
<keyword evidence="9" id="KW-1185">Reference proteome</keyword>
<evidence type="ECO:0000256" key="2">
    <source>
        <dbReference type="SAM" id="Coils"/>
    </source>
</evidence>
<dbReference type="Pfam" id="PF25876">
    <property type="entry name" value="HH_MFP_RND"/>
    <property type="match status" value="1"/>
</dbReference>
<feature type="domain" description="Multidrug resistance protein MdtA-like alpha-helical hairpin" evidence="5">
    <location>
        <begin position="97"/>
        <end position="166"/>
    </location>
</feature>
<dbReference type="RefSeq" id="WP_194855206.1">
    <property type="nucleotide sequence ID" value="NZ_ARXR01000004.1"/>
</dbReference>
<proteinExistence type="inferred from homology"/>
<dbReference type="PANTHER" id="PTHR30469:SF15">
    <property type="entry name" value="HLYD FAMILY OF SECRETION PROTEINS"/>
    <property type="match status" value="1"/>
</dbReference>
<evidence type="ECO:0000256" key="1">
    <source>
        <dbReference type="ARBA" id="ARBA00009477"/>
    </source>
</evidence>
<sequence>MSRYPLLALLPLALVMAACSPAEPESDTSPRPALVVQPGTGDALRDIYPGEVRARYEPELAFRIGGKISRRMVTVGDRVEAGQPLAELNAEDVRLELDAARARLASARSDQRLARSELERYRTLLDRQVISQSQFDSVESRAEASDAQLEQARAQLKVASNQADYAVLEAPETGVIAQRLAEAGQVVAAGQAVFVLAVDGDREVVIDLPEQDVKRFQVGDEVAIELWSRPGEPFPGRIRELAPAADPSSRTFEARVAFDNDTADAELGQSARVLVDHANGGADVLTVPLAAVTADQGESFVWVVNPDDATLVKTPVRTGAYREDRVPVLEGLSADDWVVAAGTQVLREGQKVRPVDRQNRQVSLGDGQDGGQEGGE</sequence>
<dbReference type="Pfam" id="PF25989">
    <property type="entry name" value="YknX_C"/>
    <property type="match status" value="1"/>
</dbReference>
<evidence type="ECO:0000256" key="4">
    <source>
        <dbReference type="SAM" id="SignalP"/>
    </source>
</evidence>
<dbReference type="Gene3D" id="1.10.287.470">
    <property type="entry name" value="Helix hairpin bin"/>
    <property type="match status" value="1"/>
</dbReference>
<evidence type="ECO:0000259" key="5">
    <source>
        <dbReference type="Pfam" id="PF25876"/>
    </source>
</evidence>
<keyword evidence="2" id="KW-0175">Coiled coil</keyword>
<dbReference type="Gene3D" id="2.40.420.20">
    <property type="match status" value="1"/>
</dbReference>
<organism evidence="8 9">
    <name type="scientific">Alloalcanivorax venustensis ISO4</name>
    <dbReference type="NCBI Taxonomy" id="1177184"/>
    <lineage>
        <taxon>Bacteria</taxon>
        <taxon>Pseudomonadati</taxon>
        <taxon>Pseudomonadota</taxon>
        <taxon>Gammaproteobacteria</taxon>
        <taxon>Oceanospirillales</taxon>
        <taxon>Alcanivoracaceae</taxon>
        <taxon>Alloalcanivorax</taxon>
    </lineage>
</organism>
<accession>A0ABS0ADD4</accession>
<evidence type="ECO:0000313" key="8">
    <source>
        <dbReference type="EMBL" id="MBF5052136.1"/>
    </source>
</evidence>
<feature type="compositionally biased region" description="Gly residues" evidence="3">
    <location>
        <begin position="367"/>
        <end position="376"/>
    </location>
</feature>
<dbReference type="InterPro" id="IPR006143">
    <property type="entry name" value="RND_pump_MFP"/>
</dbReference>
<dbReference type="PANTHER" id="PTHR30469">
    <property type="entry name" value="MULTIDRUG RESISTANCE PROTEIN MDTA"/>
    <property type="match status" value="1"/>
</dbReference>
<feature type="domain" description="YknX-like C-terminal permuted SH3-like" evidence="7">
    <location>
        <begin position="284"/>
        <end position="353"/>
    </location>
</feature>
<protein>
    <submittedName>
        <fullName evidence="8">RND efflux membrane fusion protein</fullName>
    </submittedName>
</protein>
<name>A0ABS0ADD4_9GAMM</name>
<dbReference type="NCBIfam" id="TIGR01730">
    <property type="entry name" value="RND_mfp"/>
    <property type="match status" value="1"/>
</dbReference>
<dbReference type="EMBL" id="ARXR01000004">
    <property type="protein sequence ID" value="MBF5052136.1"/>
    <property type="molecule type" value="Genomic_DNA"/>
</dbReference>
<keyword evidence="4" id="KW-0732">Signal</keyword>
<dbReference type="Pfam" id="PF25954">
    <property type="entry name" value="Beta-barrel_RND_2"/>
    <property type="match status" value="1"/>
</dbReference>
<reference evidence="8 9" key="1">
    <citation type="submission" date="2012-09" db="EMBL/GenBank/DDBJ databases">
        <title>Genome Sequence of alkane-degrading Bacterium Alcanivorax venustensis ISO4.</title>
        <authorList>
            <person name="Lai Q."/>
            <person name="Shao Z."/>
        </authorList>
    </citation>
    <scope>NUCLEOTIDE SEQUENCE [LARGE SCALE GENOMIC DNA]</scope>
    <source>
        <strain evidence="8 9">ISO4</strain>
    </source>
</reference>
<evidence type="ECO:0000259" key="7">
    <source>
        <dbReference type="Pfam" id="PF25989"/>
    </source>
</evidence>
<comment type="caution">
    <text evidence="8">The sequence shown here is derived from an EMBL/GenBank/DDBJ whole genome shotgun (WGS) entry which is preliminary data.</text>
</comment>
<dbReference type="InterPro" id="IPR058624">
    <property type="entry name" value="MdtA-like_HH"/>
</dbReference>
<dbReference type="Gene3D" id="2.40.30.170">
    <property type="match status" value="1"/>
</dbReference>
<dbReference type="InterPro" id="IPR058637">
    <property type="entry name" value="YknX-like_C"/>
</dbReference>
<feature type="signal peptide" evidence="4">
    <location>
        <begin position="1"/>
        <end position="17"/>
    </location>
</feature>
<feature type="coiled-coil region" evidence="2">
    <location>
        <begin position="135"/>
        <end position="162"/>
    </location>
</feature>
<feature type="region of interest" description="Disordered" evidence="3">
    <location>
        <begin position="351"/>
        <end position="376"/>
    </location>
</feature>
<dbReference type="InterPro" id="IPR058792">
    <property type="entry name" value="Beta-barrel_RND_2"/>
</dbReference>
<dbReference type="Gene3D" id="2.40.50.100">
    <property type="match status" value="1"/>
</dbReference>
<feature type="domain" description="CusB-like beta-barrel" evidence="6">
    <location>
        <begin position="204"/>
        <end position="274"/>
    </location>
</feature>
<evidence type="ECO:0000259" key="6">
    <source>
        <dbReference type="Pfam" id="PF25954"/>
    </source>
</evidence>
<evidence type="ECO:0000256" key="3">
    <source>
        <dbReference type="SAM" id="MobiDB-lite"/>
    </source>
</evidence>
<dbReference type="SUPFAM" id="SSF111369">
    <property type="entry name" value="HlyD-like secretion proteins"/>
    <property type="match status" value="1"/>
</dbReference>
<evidence type="ECO:0000313" key="9">
    <source>
        <dbReference type="Proteomes" id="UP000644441"/>
    </source>
</evidence>
<feature type="chain" id="PRO_5047170895" evidence="4">
    <location>
        <begin position="18"/>
        <end position="376"/>
    </location>
</feature>